<organism evidence="1 2">
    <name type="scientific">Cohnella herbarum</name>
    <dbReference type="NCBI Taxonomy" id="2728023"/>
    <lineage>
        <taxon>Bacteria</taxon>
        <taxon>Bacillati</taxon>
        <taxon>Bacillota</taxon>
        <taxon>Bacilli</taxon>
        <taxon>Bacillales</taxon>
        <taxon>Paenibacillaceae</taxon>
        <taxon>Cohnella</taxon>
    </lineage>
</organism>
<dbReference type="AlphaFoldDB" id="A0A7Z2VF96"/>
<dbReference type="EMBL" id="CP051680">
    <property type="protein sequence ID" value="QJD82136.1"/>
    <property type="molecule type" value="Genomic_DNA"/>
</dbReference>
<sequence>MGPAHKKSLIVSIAILSLSLLVGCSQLAEWIDGKGAGQSDQQTAKTALAHQPSPTLPPDVPTDIPILEGAKGISAVRTGDGVTKGDGFYQLSYQLATDFKDTALRYRKVLADNKYNYEDEPVTDSVSLTGSTASWIFYITIAKSSKMPGESSVTISYTK</sequence>
<dbReference type="KEGG" id="cheb:HH215_02365"/>
<dbReference type="Proteomes" id="UP000502248">
    <property type="component" value="Chromosome"/>
</dbReference>
<evidence type="ECO:0008006" key="3">
    <source>
        <dbReference type="Google" id="ProtNLM"/>
    </source>
</evidence>
<evidence type="ECO:0000313" key="1">
    <source>
        <dbReference type="EMBL" id="QJD82136.1"/>
    </source>
</evidence>
<gene>
    <name evidence="1" type="ORF">HH215_02365</name>
</gene>
<protein>
    <recommendedName>
        <fullName evidence="3">Lipoprotein</fullName>
    </recommendedName>
</protein>
<accession>A0A7Z2VF96</accession>
<reference evidence="1 2" key="1">
    <citation type="submission" date="2020-04" db="EMBL/GenBank/DDBJ databases">
        <title>Genome sequencing of novel species.</title>
        <authorList>
            <person name="Heo J."/>
            <person name="Kim S.-J."/>
            <person name="Kim J.-S."/>
            <person name="Hong S.-B."/>
            <person name="Kwon S.-W."/>
        </authorList>
    </citation>
    <scope>NUCLEOTIDE SEQUENCE [LARGE SCALE GENOMIC DNA]</scope>
    <source>
        <strain evidence="1 2">MFER-1</strain>
    </source>
</reference>
<dbReference type="PROSITE" id="PS51257">
    <property type="entry name" value="PROKAR_LIPOPROTEIN"/>
    <property type="match status" value="1"/>
</dbReference>
<keyword evidence="2" id="KW-1185">Reference proteome</keyword>
<dbReference type="RefSeq" id="WP_169278439.1">
    <property type="nucleotide sequence ID" value="NZ_CP051680.1"/>
</dbReference>
<name>A0A7Z2VF96_9BACL</name>
<evidence type="ECO:0000313" key="2">
    <source>
        <dbReference type="Proteomes" id="UP000502248"/>
    </source>
</evidence>
<proteinExistence type="predicted"/>